<organism evidence="1 2">
    <name type="scientific">Funneliformis mosseae</name>
    <name type="common">Endomycorrhizal fungus</name>
    <name type="synonym">Glomus mosseae</name>
    <dbReference type="NCBI Taxonomy" id="27381"/>
    <lineage>
        <taxon>Eukaryota</taxon>
        <taxon>Fungi</taxon>
        <taxon>Fungi incertae sedis</taxon>
        <taxon>Mucoromycota</taxon>
        <taxon>Glomeromycotina</taxon>
        <taxon>Glomeromycetes</taxon>
        <taxon>Glomerales</taxon>
        <taxon>Glomeraceae</taxon>
        <taxon>Funneliformis</taxon>
    </lineage>
</organism>
<dbReference type="AlphaFoldDB" id="A0A9N9DZG7"/>
<proteinExistence type="predicted"/>
<reference evidence="1" key="1">
    <citation type="submission" date="2021-06" db="EMBL/GenBank/DDBJ databases">
        <authorList>
            <person name="Kallberg Y."/>
            <person name="Tangrot J."/>
            <person name="Rosling A."/>
        </authorList>
    </citation>
    <scope>NUCLEOTIDE SEQUENCE</scope>
    <source>
        <strain evidence="1">87-6 pot B 2015</strain>
    </source>
</reference>
<comment type="caution">
    <text evidence="1">The sequence shown here is derived from an EMBL/GenBank/DDBJ whole genome shotgun (WGS) entry which is preliminary data.</text>
</comment>
<feature type="non-terminal residue" evidence="1">
    <location>
        <position position="1"/>
    </location>
</feature>
<evidence type="ECO:0000313" key="2">
    <source>
        <dbReference type="Proteomes" id="UP000789375"/>
    </source>
</evidence>
<keyword evidence="2" id="KW-1185">Reference proteome</keyword>
<accession>A0A9N9DZG7</accession>
<name>A0A9N9DZG7_FUNMO</name>
<sequence length="93" mass="10771">MEDIMKLINDSNVYSNPKSSFSLLFPFLGKRKPVERFAIDNDNVYIDCFIYETIGYEESFILATITCFLLRTGKCVVFLPDYRELANNPEISL</sequence>
<feature type="non-terminal residue" evidence="1">
    <location>
        <position position="93"/>
    </location>
</feature>
<dbReference type="Proteomes" id="UP000789375">
    <property type="component" value="Unassembled WGS sequence"/>
</dbReference>
<dbReference type="EMBL" id="CAJVPP010005028">
    <property type="protein sequence ID" value="CAG8658993.1"/>
    <property type="molecule type" value="Genomic_DNA"/>
</dbReference>
<protein>
    <submittedName>
        <fullName evidence="1">16591_t:CDS:1</fullName>
    </submittedName>
</protein>
<gene>
    <name evidence="1" type="ORF">FMOSSE_LOCUS11849</name>
</gene>
<evidence type="ECO:0000313" key="1">
    <source>
        <dbReference type="EMBL" id="CAG8658993.1"/>
    </source>
</evidence>